<evidence type="ECO:0000313" key="2">
    <source>
        <dbReference type="Proteomes" id="UP000439780"/>
    </source>
</evidence>
<dbReference type="InterPro" id="IPR036390">
    <property type="entry name" value="WH_DNA-bd_sf"/>
</dbReference>
<reference evidence="1 2" key="1">
    <citation type="submission" date="2019-12" db="EMBL/GenBank/DDBJ databases">
        <title>Genomic-based taxomic classification of the family Erythrobacteraceae.</title>
        <authorList>
            <person name="Xu L."/>
        </authorList>
    </citation>
    <scope>NUCLEOTIDE SEQUENCE [LARGE SCALE GENOMIC DNA]</scope>
    <source>
        <strain evidence="1 2">KEMB 9005-328</strain>
    </source>
</reference>
<dbReference type="AlphaFoldDB" id="A0A845AFY8"/>
<proteinExistence type="predicted"/>
<organism evidence="1 2">
    <name type="scientific">Qipengyuania algicida</name>
    <dbReference type="NCBI Taxonomy" id="1836209"/>
    <lineage>
        <taxon>Bacteria</taxon>
        <taxon>Pseudomonadati</taxon>
        <taxon>Pseudomonadota</taxon>
        <taxon>Alphaproteobacteria</taxon>
        <taxon>Sphingomonadales</taxon>
        <taxon>Erythrobacteraceae</taxon>
        <taxon>Qipengyuania</taxon>
    </lineage>
</organism>
<dbReference type="EMBL" id="WTYA01000001">
    <property type="protein sequence ID" value="MXP27456.1"/>
    <property type="molecule type" value="Genomic_DNA"/>
</dbReference>
<dbReference type="RefSeq" id="WP_160751743.1">
    <property type="nucleotide sequence ID" value="NZ_WTYA01000001.1"/>
</dbReference>
<dbReference type="InterPro" id="IPR036388">
    <property type="entry name" value="WH-like_DNA-bd_sf"/>
</dbReference>
<name>A0A845AFY8_9SPHN</name>
<protein>
    <recommendedName>
        <fullName evidence="3">MarR family transcriptional regulator</fullName>
    </recommendedName>
</protein>
<keyword evidence="2" id="KW-1185">Reference proteome</keyword>
<accession>A0A845AFY8</accession>
<sequence>MVEAGLLVREEDGEDRRRVFIALSDRTAEAMARNFDRLGSGIATPV</sequence>
<dbReference type="Proteomes" id="UP000439780">
    <property type="component" value="Unassembled WGS sequence"/>
</dbReference>
<dbReference type="SUPFAM" id="SSF46785">
    <property type="entry name" value="Winged helix' DNA-binding domain"/>
    <property type="match status" value="1"/>
</dbReference>
<gene>
    <name evidence="1" type="ORF">GRI58_01295</name>
</gene>
<evidence type="ECO:0000313" key="1">
    <source>
        <dbReference type="EMBL" id="MXP27456.1"/>
    </source>
</evidence>
<evidence type="ECO:0008006" key="3">
    <source>
        <dbReference type="Google" id="ProtNLM"/>
    </source>
</evidence>
<dbReference type="Gene3D" id="1.10.10.10">
    <property type="entry name" value="Winged helix-like DNA-binding domain superfamily/Winged helix DNA-binding domain"/>
    <property type="match status" value="1"/>
</dbReference>
<comment type="caution">
    <text evidence="1">The sequence shown here is derived from an EMBL/GenBank/DDBJ whole genome shotgun (WGS) entry which is preliminary data.</text>
</comment>